<evidence type="ECO:0000313" key="12">
    <source>
        <dbReference type="EMBL" id="MBG6134299.1"/>
    </source>
</evidence>
<dbReference type="GO" id="GO:0004222">
    <property type="term" value="F:metalloendopeptidase activity"/>
    <property type="evidence" value="ECO:0007669"/>
    <property type="project" value="InterPro"/>
</dbReference>
<dbReference type="CDD" id="cd09597">
    <property type="entry name" value="M4_TLP"/>
    <property type="match status" value="1"/>
</dbReference>
<proteinExistence type="predicted"/>
<dbReference type="GO" id="GO:0006508">
    <property type="term" value="P:proteolysis"/>
    <property type="evidence" value="ECO:0007669"/>
    <property type="project" value="UniProtKB-KW"/>
</dbReference>
<dbReference type="RefSeq" id="WP_197001555.1">
    <property type="nucleotide sequence ID" value="NZ_BONS01000033.1"/>
</dbReference>
<dbReference type="Gene3D" id="3.10.170.10">
    <property type="match status" value="1"/>
</dbReference>
<dbReference type="Proteomes" id="UP000622552">
    <property type="component" value="Unassembled WGS sequence"/>
</dbReference>
<dbReference type="InterPro" id="IPR027268">
    <property type="entry name" value="Peptidase_M4/M1_CTD_sf"/>
</dbReference>
<dbReference type="Pfam" id="PF07504">
    <property type="entry name" value="FTP"/>
    <property type="match status" value="1"/>
</dbReference>
<feature type="compositionally biased region" description="Low complexity" evidence="7">
    <location>
        <begin position="531"/>
        <end position="572"/>
    </location>
</feature>
<keyword evidence="13" id="KW-1185">Reference proteome</keyword>
<feature type="signal peptide" evidence="8">
    <location>
        <begin position="1"/>
        <end position="26"/>
    </location>
</feature>
<name>A0A8J7KFX9_9ACTN</name>
<keyword evidence="3 8" id="KW-0732">Signal</keyword>
<dbReference type="AlphaFoldDB" id="A0A8J7KFX9"/>
<dbReference type="Gene3D" id="2.60.40.10">
    <property type="entry name" value="Immunoglobulins"/>
    <property type="match status" value="1"/>
</dbReference>
<keyword evidence="1" id="KW-0645">Protease</keyword>
<dbReference type="EMBL" id="JADOUF010000001">
    <property type="protein sequence ID" value="MBG6134299.1"/>
    <property type="molecule type" value="Genomic_DNA"/>
</dbReference>
<evidence type="ECO:0000256" key="6">
    <source>
        <dbReference type="ARBA" id="ARBA00023049"/>
    </source>
</evidence>
<evidence type="ECO:0000256" key="5">
    <source>
        <dbReference type="ARBA" id="ARBA00022833"/>
    </source>
</evidence>
<keyword evidence="5" id="KW-0862">Zinc</keyword>
<dbReference type="GO" id="GO:0016020">
    <property type="term" value="C:membrane"/>
    <property type="evidence" value="ECO:0007669"/>
    <property type="project" value="InterPro"/>
</dbReference>
<dbReference type="SUPFAM" id="SSF49313">
    <property type="entry name" value="Cadherin-like"/>
    <property type="match status" value="1"/>
</dbReference>
<evidence type="ECO:0000259" key="10">
    <source>
        <dbReference type="Pfam" id="PF02868"/>
    </source>
</evidence>
<evidence type="ECO:0000256" key="8">
    <source>
        <dbReference type="SAM" id="SignalP"/>
    </source>
</evidence>
<reference evidence="12" key="1">
    <citation type="submission" date="2020-11" db="EMBL/GenBank/DDBJ databases">
        <title>Sequencing the genomes of 1000 actinobacteria strains.</title>
        <authorList>
            <person name="Klenk H.-P."/>
        </authorList>
    </citation>
    <scope>NUCLEOTIDE SEQUENCE</scope>
    <source>
        <strain evidence="12">DSM 45356</strain>
    </source>
</reference>
<dbReference type="InterPro" id="IPR001570">
    <property type="entry name" value="Peptidase_M4_C_domain"/>
</dbReference>
<dbReference type="Pfam" id="PF05345">
    <property type="entry name" value="He_PIG"/>
    <property type="match status" value="1"/>
</dbReference>
<dbReference type="Gene3D" id="3.10.450.490">
    <property type="match status" value="1"/>
</dbReference>
<dbReference type="Gene3D" id="1.10.390.10">
    <property type="entry name" value="Neutral Protease Domain 2"/>
    <property type="match status" value="1"/>
</dbReference>
<feature type="domain" description="FTP" evidence="11">
    <location>
        <begin position="75"/>
        <end position="119"/>
    </location>
</feature>
<comment type="caution">
    <text evidence="12">The sequence shown here is derived from an EMBL/GenBank/DDBJ whole genome shotgun (WGS) entry which is preliminary data.</text>
</comment>
<protein>
    <submittedName>
        <fullName evidence="12">Zn-dependent metalloprotease</fullName>
    </submittedName>
</protein>
<feature type="domain" description="Peptidase M4 C-terminal" evidence="10">
    <location>
        <begin position="362"/>
        <end position="524"/>
    </location>
</feature>
<evidence type="ECO:0000259" key="11">
    <source>
        <dbReference type="Pfam" id="PF07504"/>
    </source>
</evidence>
<evidence type="ECO:0000259" key="9">
    <source>
        <dbReference type="Pfam" id="PF01447"/>
    </source>
</evidence>
<evidence type="ECO:0000256" key="1">
    <source>
        <dbReference type="ARBA" id="ARBA00022670"/>
    </source>
</evidence>
<keyword evidence="6 12" id="KW-0482">Metalloprotease</keyword>
<evidence type="ECO:0000256" key="3">
    <source>
        <dbReference type="ARBA" id="ARBA00022729"/>
    </source>
</evidence>
<dbReference type="InterPro" id="IPR013856">
    <property type="entry name" value="Peptidase_M4_domain"/>
</dbReference>
<evidence type="ECO:0000256" key="4">
    <source>
        <dbReference type="ARBA" id="ARBA00022801"/>
    </source>
</evidence>
<feature type="region of interest" description="Disordered" evidence="7">
    <location>
        <begin position="526"/>
        <end position="580"/>
    </location>
</feature>
<dbReference type="Pfam" id="PF01447">
    <property type="entry name" value="Peptidase_M4"/>
    <property type="match status" value="1"/>
</dbReference>
<keyword evidence="2" id="KW-0479">Metal-binding</keyword>
<dbReference type="PANTHER" id="PTHR33794">
    <property type="entry name" value="BACILLOLYSIN"/>
    <property type="match status" value="1"/>
</dbReference>
<dbReference type="InterPro" id="IPR015919">
    <property type="entry name" value="Cadherin-like_sf"/>
</dbReference>
<keyword evidence="4" id="KW-0378">Hydrolase</keyword>
<dbReference type="InterPro" id="IPR050728">
    <property type="entry name" value="Zinc_Metalloprotease_M4"/>
</dbReference>
<dbReference type="GO" id="GO:0005975">
    <property type="term" value="P:carbohydrate metabolic process"/>
    <property type="evidence" value="ECO:0007669"/>
    <property type="project" value="UniProtKB-ARBA"/>
</dbReference>
<dbReference type="GO" id="GO:0005509">
    <property type="term" value="F:calcium ion binding"/>
    <property type="evidence" value="ECO:0007669"/>
    <property type="project" value="InterPro"/>
</dbReference>
<dbReference type="PANTHER" id="PTHR33794:SF1">
    <property type="entry name" value="BACILLOLYSIN"/>
    <property type="match status" value="1"/>
</dbReference>
<dbReference type="SUPFAM" id="SSF55486">
    <property type="entry name" value="Metalloproteases ('zincins'), catalytic domain"/>
    <property type="match status" value="1"/>
</dbReference>
<gene>
    <name evidence="12" type="ORF">IW245_000493</name>
</gene>
<evidence type="ECO:0000256" key="2">
    <source>
        <dbReference type="ARBA" id="ARBA00022723"/>
    </source>
</evidence>
<evidence type="ECO:0000256" key="7">
    <source>
        <dbReference type="SAM" id="MobiDB-lite"/>
    </source>
</evidence>
<dbReference type="InterPro" id="IPR013783">
    <property type="entry name" value="Ig-like_fold"/>
</dbReference>
<evidence type="ECO:0000313" key="13">
    <source>
        <dbReference type="Proteomes" id="UP000622552"/>
    </source>
</evidence>
<dbReference type="InterPro" id="IPR011096">
    <property type="entry name" value="FTP_domain"/>
</dbReference>
<feature type="chain" id="PRO_5039379662" evidence="8">
    <location>
        <begin position="27"/>
        <end position="658"/>
    </location>
</feature>
<dbReference type="Pfam" id="PF02868">
    <property type="entry name" value="Peptidase_M4_C"/>
    <property type="match status" value="1"/>
</dbReference>
<sequence>MQRRHLLAAGAAVAVAVAGSVTMALTASGSPGTAAAQPATSSVSYGVPDQAAAVATSDQVVTGQPAVVHASAADSFAQRAAVSTPQGLQYVTYDRRYKGLPVVGGDVTVVTDAAGKLRSTSVAQNATIDVSTTPTVTAEQAKATSLAQLTGGARTVDRQRLVVLAWDSPVLAWETVVDGVVANGPARLHVFVDAGTGRMVRSYNEIVAGEGTSKYNGPNPLQIDTTHSGGSYTTVDPNRPGLKCTDYDTKQPFSRSEDKFGNGSGTDRETGCVDALFAAQHEWDMLKNWLGRSGIDGQGHGFEVRVGLGDVNAYWVPQDSHIEIGHNKAGNWITSMDVVGHEFGHGLDQYTGGGAAGDGEHGLGEGTGDIFGALTEAYANEPSQYDSPDYLVGEMIDLEGKGPIRNMAEPEKSNYSSYNCYSSAIPNAEVHAAAGPMNHWFYLLAEGTNPGNGKPTSPTCNNGGTLTGIGIKDAGLVFYHAMLAKPSNMTYKKYRTLTLQSAKDLDNTCGYFAKVKAAWDAVSVPAQSGDPTCSGSTPTASPSASPRPSGTPSTSPSPSASPSSSPTGQPGTVTVTNPGDQAAFTGWSIWPVQVKATSSNGGTLTFSATGLPPGLSISSTGNITGTPTTGGTYTVKVTATSSGGGTGSTTFSWQIYQF</sequence>
<organism evidence="12 13">
    <name type="scientific">Longispora fulva</name>
    <dbReference type="NCBI Taxonomy" id="619741"/>
    <lineage>
        <taxon>Bacteria</taxon>
        <taxon>Bacillati</taxon>
        <taxon>Actinomycetota</taxon>
        <taxon>Actinomycetes</taxon>
        <taxon>Micromonosporales</taxon>
        <taxon>Micromonosporaceae</taxon>
        <taxon>Longispora</taxon>
    </lineage>
</organism>
<feature type="domain" description="Peptidase M4" evidence="9">
    <location>
        <begin position="209"/>
        <end position="347"/>
    </location>
</feature>
<accession>A0A8J7KFX9</accession>